<comment type="caution">
    <text evidence="5">The sequence shown here is derived from an EMBL/GenBank/DDBJ whole genome shotgun (WGS) entry which is preliminary data.</text>
</comment>
<proteinExistence type="predicted"/>
<dbReference type="EMBL" id="DRNH01000083">
    <property type="protein sequence ID" value="HFB53390.1"/>
    <property type="molecule type" value="Genomic_DNA"/>
</dbReference>
<dbReference type="InterPro" id="IPR002508">
    <property type="entry name" value="MurNAc-LAA_cat"/>
</dbReference>
<dbReference type="SUPFAM" id="SSF53187">
    <property type="entry name" value="Zn-dependent exopeptidases"/>
    <property type="match status" value="1"/>
</dbReference>
<evidence type="ECO:0000256" key="1">
    <source>
        <dbReference type="ARBA" id="ARBA00001561"/>
    </source>
</evidence>
<keyword evidence="3" id="KW-0378">Hydrolase</keyword>
<dbReference type="PANTHER" id="PTHR30404">
    <property type="entry name" value="N-ACETYLMURAMOYL-L-ALANINE AMIDASE"/>
    <property type="match status" value="1"/>
</dbReference>
<dbReference type="GO" id="GO:0009253">
    <property type="term" value="P:peptidoglycan catabolic process"/>
    <property type="evidence" value="ECO:0007669"/>
    <property type="project" value="InterPro"/>
</dbReference>
<sequence>MLRSFVILLVLLVSLYAQTDKELLKRANTYAKSSNKTDQFRAYNDYKNLYLRALMGDDDRLKKFALEGIVDSGHKLHIDVAQYARELLHMKSTYAPPKPKKIKKTKNKNIKVKSSHKLRAVRWKDGRLVLKFDKKLRNNQINYFTLYDSKKKRYKYVFDMHASMLTKSQTLRKSGIDRIKLAQYNPYTLRLVIENSKKLSIRFKKDGNMLYIRMTKAYCKTQARKPKHTKKRNVYVMPRKNKVIVIDAGHGGKDPGATGYRHYREKVVVLQIAKELRNILKARGYKVYMTRDRDKFIKLRNRTKFANEKHADIFVSIHANAVSRKNAKKAQGIECYFLSTSRSGRAKKVAEMENSADLEDMDFYGKECLLNTINSHNIIAANKLAIDLQRGALANLKKHYKYVKDAGVREGPFWVLVGAQMPSVLVEVGFITHPTEAKRLANRKYQHTMAEGLANGVERYFLHN</sequence>
<dbReference type="Proteomes" id="UP000886390">
    <property type="component" value="Unassembled WGS sequence"/>
</dbReference>
<dbReference type="SMART" id="SM00646">
    <property type="entry name" value="Ami_3"/>
    <property type="match status" value="1"/>
</dbReference>
<gene>
    <name evidence="5" type="ORF">ENJ67_01540</name>
</gene>
<dbReference type="AlphaFoldDB" id="A0A7C3FX40"/>
<evidence type="ECO:0000259" key="4">
    <source>
        <dbReference type="SMART" id="SM00646"/>
    </source>
</evidence>
<accession>A0A7C3FX40</accession>
<dbReference type="Pfam" id="PF01520">
    <property type="entry name" value="Amidase_3"/>
    <property type="match status" value="1"/>
</dbReference>
<organism evidence="5">
    <name type="scientific">Sulfurimonas autotrophica</name>
    <dbReference type="NCBI Taxonomy" id="202747"/>
    <lineage>
        <taxon>Bacteria</taxon>
        <taxon>Pseudomonadati</taxon>
        <taxon>Campylobacterota</taxon>
        <taxon>Epsilonproteobacteria</taxon>
        <taxon>Campylobacterales</taxon>
        <taxon>Sulfurimonadaceae</taxon>
        <taxon>Sulfurimonas</taxon>
    </lineage>
</organism>
<dbReference type="InterPro" id="IPR050695">
    <property type="entry name" value="N-acetylmuramoyl_amidase_3"/>
</dbReference>
<reference evidence="5" key="1">
    <citation type="journal article" date="2020" name="mSystems">
        <title>Genome- and Community-Level Interaction Insights into Carbon Utilization and Element Cycling Functions of Hydrothermarchaeota in Hydrothermal Sediment.</title>
        <authorList>
            <person name="Zhou Z."/>
            <person name="Liu Y."/>
            <person name="Xu W."/>
            <person name="Pan J."/>
            <person name="Luo Z.H."/>
            <person name="Li M."/>
        </authorList>
    </citation>
    <scope>NUCLEOTIDE SEQUENCE [LARGE SCALE GENOMIC DNA]</scope>
    <source>
        <strain evidence="5">HyVt-507</strain>
    </source>
</reference>
<dbReference type="PANTHER" id="PTHR30404:SF0">
    <property type="entry name" value="N-ACETYLMURAMOYL-L-ALANINE AMIDASE AMIC"/>
    <property type="match status" value="1"/>
</dbReference>
<dbReference type="FunFam" id="3.40.630.40:FF:000005">
    <property type="entry name" value="N-acetylmuramoyl-L-alanine amidase (AmiA)"/>
    <property type="match status" value="1"/>
</dbReference>
<dbReference type="CDD" id="cd02696">
    <property type="entry name" value="MurNAc-LAA"/>
    <property type="match status" value="1"/>
</dbReference>
<dbReference type="Gene3D" id="3.40.630.40">
    <property type="entry name" value="Zn-dependent exopeptidases"/>
    <property type="match status" value="1"/>
</dbReference>
<dbReference type="GO" id="GO:0008745">
    <property type="term" value="F:N-acetylmuramoyl-L-alanine amidase activity"/>
    <property type="evidence" value="ECO:0007669"/>
    <property type="project" value="UniProtKB-EC"/>
</dbReference>
<evidence type="ECO:0000313" key="5">
    <source>
        <dbReference type="EMBL" id="HFB53390.1"/>
    </source>
</evidence>
<protein>
    <recommendedName>
        <fullName evidence="2">N-acetylmuramoyl-L-alanine amidase</fullName>
        <ecNumber evidence="2">3.5.1.28</ecNumber>
    </recommendedName>
</protein>
<name>A0A7C3FX40_9BACT</name>
<feature type="domain" description="MurNAc-LAA" evidence="4">
    <location>
        <begin position="303"/>
        <end position="458"/>
    </location>
</feature>
<dbReference type="EC" id="3.5.1.28" evidence="2"/>
<evidence type="ECO:0000256" key="3">
    <source>
        <dbReference type="ARBA" id="ARBA00022801"/>
    </source>
</evidence>
<evidence type="ECO:0000256" key="2">
    <source>
        <dbReference type="ARBA" id="ARBA00011901"/>
    </source>
</evidence>
<dbReference type="Gene3D" id="2.60.40.3500">
    <property type="match status" value="1"/>
</dbReference>
<comment type="catalytic activity">
    <reaction evidence="1">
        <text>Hydrolyzes the link between N-acetylmuramoyl residues and L-amino acid residues in certain cell-wall glycopeptides.</text>
        <dbReference type="EC" id="3.5.1.28"/>
    </reaction>
</comment>
<dbReference type="GO" id="GO:0030288">
    <property type="term" value="C:outer membrane-bounded periplasmic space"/>
    <property type="evidence" value="ECO:0007669"/>
    <property type="project" value="TreeGrafter"/>
</dbReference>